<evidence type="ECO:0000313" key="3">
    <source>
        <dbReference type="Proteomes" id="UP001153269"/>
    </source>
</evidence>
<evidence type="ECO:0000256" key="1">
    <source>
        <dbReference type="SAM" id="MobiDB-lite"/>
    </source>
</evidence>
<comment type="caution">
    <text evidence="2">The sequence shown here is derived from an EMBL/GenBank/DDBJ whole genome shotgun (WGS) entry which is preliminary data.</text>
</comment>
<protein>
    <submittedName>
        <fullName evidence="2">Uncharacterized protein</fullName>
    </submittedName>
</protein>
<sequence>MGPAEEAAFHDRWIQSVLTKQEGEGMVLVLTSVGDTEHQKPNNKVLDISNGHQPEKQRSLKNFKRRERIPEHAGSRRGNRTPEPLLALSFPPVIPRSSHAEENLSFTVKVMLSHLSQSPLLSCCCCITPPHHHLPSLFTFTPC</sequence>
<organism evidence="2 3">
    <name type="scientific">Pleuronectes platessa</name>
    <name type="common">European plaice</name>
    <dbReference type="NCBI Taxonomy" id="8262"/>
    <lineage>
        <taxon>Eukaryota</taxon>
        <taxon>Metazoa</taxon>
        <taxon>Chordata</taxon>
        <taxon>Craniata</taxon>
        <taxon>Vertebrata</taxon>
        <taxon>Euteleostomi</taxon>
        <taxon>Actinopterygii</taxon>
        <taxon>Neopterygii</taxon>
        <taxon>Teleostei</taxon>
        <taxon>Neoteleostei</taxon>
        <taxon>Acanthomorphata</taxon>
        <taxon>Carangaria</taxon>
        <taxon>Pleuronectiformes</taxon>
        <taxon>Pleuronectoidei</taxon>
        <taxon>Pleuronectidae</taxon>
        <taxon>Pleuronectes</taxon>
    </lineage>
</organism>
<accession>A0A9N7TNF2</accession>
<name>A0A9N7TNF2_PLEPL</name>
<dbReference type="EMBL" id="CADEAL010000145">
    <property type="protein sequence ID" value="CAB1415223.1"/>
    <property type="molecule type" value="Genomic_DNA"/>
</dbReference>
<dbReference type="AlphaFoldDB" id="A0A9N7TNF2"/>
<reference evidence="2" key="1">
    <citation type="submission" date="2020-03" db="EMBL/GenBank/DDBJ databases">
        <authorList>
            <person name="Weist P."/>
        </authorList>
    </citation>
    <scope>NUCLEOTIDE SEQUENCE</scope>
</reference>
<keyword evidence="3" id="KW-1185">Reference proteome</keyword>
<proteinExistence type="predicted"/>
<dbReference type="Proteomes" id="UP001153269">
    <property type="component" value="Unassembled WGS sequence"/>
</dbReference>
<evidence type="ECO:0000313" key="2">
    <source>
        <dbReference type="EMBL" id="CAB1415223.1"/>
    </source>
</evidence>
<feature type="region of interest" description="Disordered" evidence="1">
    <location>
        <begin position="35"/>
        <end position="84"/>
    </location>
</feature>
<gene>
    <name evidence="2" type="ORF">PLEPLA_LOCUS2938</name>
</gene>